<dbReference type="SUPFAM" id="SSF75304">
    <property type="entry name" value="Amidase signature (AS) enzymes"/>
    <property type="match status" value="1"/>
</dbReference>
<name>A0A2T6AI37_9FLAO</name>
<dbReference type="InterPro" id="IPR023631">
    <property type="entry name" value="Amidase_dom"/>
</dbReference>
<sequence length="508" mass="55643">MKNEKNSSVSRRRAIGLLGLGVIAMQYPMNWYQVKSDRKNLKSKELHYLTIQEIGELIRTKEVSSVELTENMLERINTIDVELHSYITVLKVSALLRAGVLDEELKNGKYRGPLHGVPIAVKDLFYTRDVRTTGGTIVNDFVPDFDATVVSRLKEAGAVILGKLSMSEGAYVSHHPDFKVPKNPWDHRRFTGVSSSGSGVATAAGLCFGSLGTDTGGSIRFPSAANGIVGLKPTYGRVSRYGVMPLALSMDHVGPMTRSVADAATMFQIIAGSDPNDPECLNNPVPNITSKLDGNIKGVRIGFDSKYASENVEKQVKEATQSVLEVLTSLGAEIIEVQMPDVSQLVEAWVKIAGSEAVMIHSETYPSLLAEYGEGFRKVLEASSKLSEIELKNARKIRAEITAGYEQMLSTVDAFVCPTMWCPPGIYAEAEIPGDFRSIDPSPWTNEIFTKPANFSGSPSLTVPCGFTDEGIPLSVQFIGKKLSEEMICRIGYAYEQKTEWHKKHPDV</sequence>
<reference evidence="2 3" key="1">
    <citation type="submission" date="2018-04" db="EMBL/GenBank/DDBJ databases">
        <title>Genomic Encyclopedia of Archaeal and Bacterial Type Strains, Phase II (KMG-II): from individual species to whole genera.</title>
        <authorList>
            <person name="Goeker M."/>
        </authorList>
    </citation>
    <scope>NUCLEOTIDE SEQUENCE [LARGE SCALE GENOMIC DNA]</scope>
    <source>
        <strain evidence="2 3">DSM 23082</strain>
    </source>
</reference>
<comment type="caution">
    <text evidence="2">The sequence shown here is derived from an EMBL/GenBank/DDBJ whole genome shotgun (WGS) entry which is preliminary data.</text>
</comment>
<dbReference type="EMBL" id="QBKQ01000002">
    <property type="protein sequence ID" value="PTX43475.1"/>
    <property type="molecule type" value="Genomic_DNA"/>
</dbReference>
<dbReference type="AlphaFoldDB" id="A0A2T6AI37"/>
<dbReference type="InterPro" id="IPR036928">
    <property type="entry name" value="AS_sf"/>
</dbReference>
<dbReference type="GO" id="GO:0003824">
    <property type="term" value="F:catalytic activity"/>
    <property type="evidence" value="ECO:0007669"/>
    <property type="project" value="InterPro"/>
</dbReference>
<dbReference type="PANTHER" id="PTHR11895:SF176">
    <property type="entry name" value="AMIDASE AMID-RELATED"/>
    <property type="match status" value="1"/>
</dbReference>
<evidence type="ECO:0000259" key="1">
    <source>
        <dbReference type="Pfam" id="PF01425"/>
    </source>
</evidence>
<proteinExistence type="predicted"/>
<feature type="domain" description="Amidase" evidence="1">
    <location>
        <begin position="67"/>
        <end position="489"/>
    </location>
</feature>
<keyword evidence="3" id="KW-1185">Reference proteome</keyword>
<accession>A0A2T6AI37</accession>
<dbReference type="Proteomes" id="UP000244174">
    <property type="component" value="Unassembled WGS sequence"/>
</dbReference>
<dbReference type="InterPro" id="IPR020556">
    <property type="entry name" value="Amidase_CS"/>
</dbReference>
<dbReference type="Gene3D" id="3.90.1300.10">
    <property type="entry name" value="Amidase signature (AS) domain"/>
    <property type="match status" value="1"/>
</dbReference>
<protein>
    <submittedName>
        <fullName evidence="2">Amidase</fullName>
    </submittedName>
</protein>
<organism evidence="2 3">
    <name type="scientific">Christiangramia gaetbulicola</name>
    <dbReference type="NCBI Taxonomy" id="703340"/>
    <lineage>
        <taxon>Bacteria</taxon>
        <taxon>Pseudomonadati</taxon>
        <taxon>Bacteroidota</taxon>
        <taxon>Flavobacteriia</taxon>
        <taxon>Flavobacteriales</taxon>
        <taxon>Flavobacteriaceae</taxon>
        <taxon>Christiangramia</taxon>
    </lineage>
</organism>
<dbReference type="PANTHER" id="PTHR11895">
    <property type="entry name" value="TRANSAMIDASE"/>
    <property type="match status" value="1"/>
</dbReference>
<dbReference type="PROSITE" id="PS00571">
    <property type="entry name" value="AMIDASES"/>
    <property type="match status" value="1"/>
</dbReference>
<evidence type="ECO:0000313" key="2">
    <source>
        <dbReference type="EMBL" id="PTX43475.1"/>
    </source>
</evidence>
<evidence type="ECO:0000313" key="3">
    <source>
        <dbReference type="Proteomes" id="UP000244174"/>
    </source>
</evidence>
<dbReference type="InterPro" id="IPR000120">
    <property type="entry name" value="Amidase"/>
</dbReference>
<dbReference type="Pfam" id="PF01425">
    <property type="entry name" value="Amidase"/>
    <property type="match status" value="1"/>
</dbReference>
<gene>
    <name evidence="2" type="ORF">C8P64_2003</name>
</gene>